<sequence>MTMLIPYAGLSPVPWKNGGGSTTQIAVFPPDAGFEDFDWRISLATIAEDGAFSEFPGVERTLALVDGHGMTLEIDGEATLLSKADPVAVFDGESRVVAKLNRGPSTDFNVMTRTDRCYHQFGRRVLSGESRFVARAPVTVLFLAEGDALEICNDAQRISMVRFDAVLLDQGTTWTLQAGQGTIFIADIHYYDSEEDLEEDDGLYE</sequence>
<dbReference type="RefSeq" id="WP_258844421.1">
    <property type="nucleotide sequence ID" value="NZ_JANUGX010000004.1"/>
</dbReference>
<keyword evidence="2" id="KW-1185">Reference proteome</keyword>
<protein>
    <submittedName>
        <fullName evidence="1">HutD family protein</fullName>
    </submittedName>
</protein>
<dbReference type="Proteomes" id="UP001205560">
    <property type="component" value="Unassembled WGS sequence"/>
</dbReference>
<gene>
    <name evidence="1" type="ORF">NX782_05575</name>
</gene>
<dbReference type="Gene3D" id="2.60.120.10">
    <property type="entry name" value="Jelly Rolls"/>
    <property type="match status" value="1"/>
</dbReference>
<dbReference type="PANTHER" id="PTHR37943">
    <property type="entry name" value="PROTEIN VES"/>
    <property type="match status" value="1"/>
</dbReference>
<reference evidence="1 2" key="1">
    <citation type="submission" date="2022-08" db="EMBL/GenBank/DDBJ databases">
        <title>Reclassification of Massilia species as members of the genera Telluria, Duganella, Pseudoduganella, Mokoshia gen. nov. and Zemynaea gen. nov. using orthogonal and non-orthogonal genome-based approaches.</title>
        <authorList>
            <person name="Bowman J.P."/>
        </authorList>
    </citation>
    <scope>NUCLEOTIDE SEQUENCE [LARGE SCALE GENOMIC DNA]</scope>
    <source>
        <strain evidence="1 2">LMG 28164</strain>
    </source>
</reference>
<accession>A0ABT2A396</accession>
<dbReference type="InterPro" id="IPR014710">
    <property type="entry name" value="RmlC-like_jellyroll"/>
</dbReference>
<dbReference type="InterPro" id="IPR010282">
    <property type="entry name" value="Uncharacterised_HutD/Ves"/>
</dbReference>
<proteinExistence type="predicted"/>
<dbReference type="CDD" id="cd20293">
    <property type="entry name" value="cupin_HutD_N"/>
    <property type="match status" value="1"/>
</dbReference>
<dbReference type="InterPro" id="IPR011051">
    <property type="entry name" value="RmlC_Cupin_sf"/>
</dbReference>
<dbReference type="PANTHER" id="PTHR37943:SF1">
    <property type="entry name" value="PROTEIN VES"/>
    <property type="match status" value="1"/>
</dbReference>
<comment type="caution">
    <text evidence="1">The sequence shown here is derived from an EMBL/GenBank/DDBJ whole genome shotgun (WGS) entry which is preliminary data.</text>
</comment>
<name>A0ABT2A396_9BURK</name>
<dbReference type="SUPFAM" id="SSF51182">
    <property type="entry name" value="RmlC-like cupins"/>
    <property type="match status" value="1"/>
</dbReference>
<dbReference type="Pfam" id="PF05962">
    <property type="entry name" value="HutD"/>
    <property type="match status" value="1"/>
</dbReference>
<evidence type="ECO:0000313" key="2">
    <source>
        <dbReference type="Proteomes" id="UP001205560"/>
    </source>
</evidence>
<dbReference type="EMBL" id="JANUGX010000004">
    <property type="protein sequence ID" value="MCS0588668.1"/>
    <property type="molecule type" value="Genomic_DNA"/>
</dbReference>
<organism evidence="1 2">
    <name type="scientific">Massilia norwichensis</name>
    <dbReference type="NCBI Taxonomy" id="1442366"/>
    <lineage>
        <taxon>Bacteria</taxon>
        <taxon>Pseudomonadati</taxon>
        <taxon>Pseudomonadota</taxon>
        <taxon>Betaproteobacteria</taxon>
        <taxon>Burkholderiales</taxon>
        <taxon>Oxalobacteraceae</taxon>
        <taxon>Telluria group</taxon>
        <taxon>Massilia</taxon>
    </lineage>
</organism>
<evidence type="ECO:0000313" key="1">
    <source>
        <dbReference type="EMBL" id="MCS0588668.1"/>
    </source>
</evidence>